<keyword evidence="4" id="KW-1003">Cell membrane</keyword>
<feature type="transmembrane region" description="Helical" evidence="11">
    <location>
        <begin position="191"/>
        <end position="213"/>
    </location>
</feature>
<evidence type="ECO:0000313" key="13">
    <source>
        <dbReference type="Proteomes" id="UP001195483"/>
    </source>
</evidence>
<dbReference type="PANTHER" id="PTHR21522:SF32">
    <property type="entry name" value="OTOPETRIN-2"/>
    <property type="match status" value="1"/>
</dbReference>
<dbReference type="InterPro" id="IPR004878">
    <property type="entry name" value="Otopetrin"/>
</dbReference>
<dbReference type="GO" id="GO:0005886">
    <property type="term" value="C:plasma membrane"/>
    <property type="evidence" value="ECO:0007669"/>
    <property type="project" value="UniProtKB-SubCell"/>
</dbReference>
<protein>
    <submittedName>
        <fullName evidence="12">Uncharacterized protein</fullName>
    </submittedName>
</protein>
<comment type="caution">
    <text evidence="12">The sequence shown here is derived from an EMBL/GenBank/DDBJ whole genome shotgun (WGS) entry which is preliminary data.</text>
</comment>
<keyword evidence="5 11" id="KW-0812">Transmembrane</keyword>
<evidence type="ECO:0000256" key="3">
    <source>
        <dbReference type="ARBA" id="ARBA00022448"/>
    </source>
</evidence>
<keyword evidence="8" id="KW-0406">Ion transport</keyword>
<accession>A0AAE0VZN1</accession>
<keyword evidence="3" id="KW-0813">Transport</keyword>
<sequence length="574" mass="64956">MGNNLNYRLSDREHYKVNPSSEDESKVIILEDLCSDIERVTSNSGEQHIKDLSSMGSLHLKHKSTVRGSSGIDMSILILILIISVGMTLVFADFIKSNAKIDLTIQRMISVLANLGNFCLLVMILLRKNTKHFLQSRSGNTSNFGLLGQTLRVGTQTIILHIFAIGTLSYHILMLIKVIKSLQSCTDSPISLCMYLSLAVFSVLQLVFIWMFIDMKCASFLARTLMSFVFGANINLYLCVLIEETVTALNESGTNSTNITETCEMFVSPQPGLNNSDTVYGDVTDEASHFLYPFVVEYSLMAVQLLYAVWDISLYKITTEIEISDSYLELHSADEEMPLLRVKGRVYNCRELKRMYALYIGLIINISLCIVTFLKGIRIVHLFRNVLALAALVPHFVLCIIGLVFNRNANDTKTDQSLQPGDVMLFITAGSVSFFHSFRFVAILNFVPTKEKSGSSDDNVNLLMFVAIFHLLSAYSQTLFLRNCPRIRLSSMLISRQQFLNLQICAYVLVTNISFWIIDSFMPHHMYDNSPIRDIPLEFYGITNWISISNILVPLLIYYRLHCVFLCLDLLKKP</sequence>
<dbReference type="AlphaFoldDB" id="A0AAE0VZN1"/>
<dbReference type="Pfam" id="PF03189">
    <property type="entry name" value="Otopetrin"/>
    <property type="match status" value="1"/>
</dbReference>
<feature type="transmembrane region" description="Helical" evidence="11">
    <location>
        <begin position="74"/>
        <end position="95"/>
    </location>
</feature>
<keyword evidence="6" id="KW-0375">Hydrogen ion transport</keyword>
<name>A0AAE0VZN1_9BIVA</name>
<feature type="transmembrane region" description="Helical" evidence="11">
    <location>
        <begin position="225"/>
        <end position="242"/>
    </location>
</feature>
<keyword evidence="9 11" id="KW-0472">Membrane</keyword>
<reference evidence="12" key="2">
    <citation type="journal article" date="2021" name="Genome Biol. Evol.">
        <title>Developing a high-quality reference genome for a parasitic bivalve with doubly uniparental inheritance (Bivalvia: Unionida).</title>
        <authorList>
            <person name="Smith C.H."/>
        </authorList>
    </citation>
    <scope>NUCLEOTIDE SEQUENCE</scope>
    <source>
        <strain evidence="12">CHS0354</strain>
        <tissue evidence="12">Mantle</tissue>
    </source>
</reference>
<evidence type="ECO:0000256" key="7">
    <source>
        <dbReference type="ARBA" id="ARBA00022989"/>
    </source>
</evidence>
<evidence type="ECO:0000256" key="10">
    <source>
        <dbReference type="ARBA" id="ARBA00023303"/>
    </source>
</evidence>
<dbReference type="Proteomes" id="UP001195483">
    <property type="component" value="Unassembled WGS sequence"/>
</dbReference>
<keyword evidence="13" id="KW-1185">Reference proteome</keyword>
<feature type="transmembrane region" description="Helical" evidence="11">
    <location>
        <begin position="356"/>
        <end position="374"/>
    </location>
</feature>
<organism evidence="12 13">
    <name type="scientific">Potamilus streckersoni</name>
    <dbReference type="NCBI Taxonomy" id="2493646"/>
    <lineage>
        <taxon>Eukaryota</taxon>
        <taxon>Metazoa</taxon>
        <taxon>Spiralia</taxon>
        <taxon>Lophotrochozoa</taxon>
        <taxon>Mollusca</taxon>
        <taxon>Bivalvia</taxon>
        <taxon>Autobranchia</taxon>
        <taxon>Heteroconchia</taxon>
        <taxon>Palaeoheterodonta</taxon>
        <taxon>Unionida</taxon>
        <taxon>Unionoidea</taxon>
        <taxon>Unionidae</taxon>
        <taxon>Ambleminae</taxon>
        <taxon>Lampsilini</taxon>
        <taxon>Potamilus</taxon>
    </lineage>
</organism>
<proteinExistence type="inferred from homology"/>
<evidence type="ECO:0000256" key="5">
    <source>
        <dbReference type="ARBA" id="ARBA00022692"/>
    </source>
</evidence>
<reference evidence="12" key="3">
    <citation type="submission" date="2023-05" db="EMBL/GenBank/DDBJ databases">
        <authorList>
            <person name="Smith C.H."/>
        </authorList>
    </citation>
    <scope>NUCLEOTIDE SEQUENCE</scope>
    <source>
        <strain evidence="12">CHS0354</strain>
        <tissue evidence="12">Mantle</tissue>
    </source>
</reference>
<evidence type="ECO:0000256" key="1">
    <source>
        <dbReference type="ARBA" id="ARBA00004651"/>
    </source>
</evidence>
<dbReference type="EMBL" id="JAEAOA010000605">
    <property type="protein sequence ID" value="KAK3594945.1"/>
    <property type="molecule type" value="Genomic_DNA"/>
</dbReference>
<keyword evidence="10" id="KW-0407">Ion channel</keyword>
<comment type="subcellular location">
    <subcellularLocation>
        <location evidence="1">Cell membrane</location>
        <topology evidence="1">Multi-pass membrane protein</topology>
    </subcellularLocation>
</comment>
<evidence type="ECO:0000256" key="6">
    <source>
        <dbReference type="ARBA" id="ARBA00022781"/>
    </source>
</evidence>
<comment type="similarity">
    <text evidence="2">Belongs to the otopetrin family.</text>
</comment>
<feature type="transmembrane region" description="Helical" evidence="11">
    <location>
        <begin position="107"/>
        <end position="126"/>
    </location>
</feature>
<gene>
    <name evidence="12" type="ORF">CHS0354_009332</name>
</gene>
<feature type="transmembrane region" description="Helical" evidence="11">
    <location>
        <begin position="459"/>
        <end position="480"/>
    </location>
</feature>
<evidence type="ECO:0000256" key="9">
    <source>
        <dbReference type="ARBA" id="ARBA00023136"/>
    </source>
</evidence>
<evidence type="ECO:0000256" key="8">
    <source>
        <dbReference type="ARBA" id="ARBA00023065"/>
    </source>
</evidence>
<evidence type="ECO:0000256" key="11">
    <source>
        <dbReference type="SAM" id="Phobius"/>
    </source>
</evidence>
<feature type="transmembrane region" description="Helical" evidence="11">
    <location>
        <begin position="290"/>
        <end position="310"/>
    </location>
</feature>
<evidence type="ECO:0000313" key="12">
    <source>
        <dbReference type="EMBL" id="KAK3594945.1"/>
    </source>
</evidence>
<feature type="transmembrane region" description="Helical" evidence="11">
    <location>
        <begin position="386"/>
        <end position="405"/>
    </location>
</feature>
<dbReference type="PANTHER" id="PTHR21522">
    <property type="entry name" value="PROTON CHANNEL OTOP"/>
    <property type="match status" value="1"/>
</dbReference>
<feature type="transmembrane region" description="Helical" evidence="11">
    <location>
        <begin position="539"/>
        <end position="559"/>
    </location>
</feature>
<evidence type="ECO:0000256" key="4">
    <source>
        <dbReference type="ARBA" id="ARBA00022475"/>
    </source>
</evidence>
<feature type="transmembrane region" description="Helical" evidence="11">
    <location>
        <begin position="425"/>
        <end position="447"/>
    </location>
</feature>
<feature type="transmembrane region" description="Helical" evidence="11">
    <location>
        <begin position="500"/>
        <end position="518"/>
    </location>
</feature>
<keyword evidence="7 11" id="KW-1133">Transmembrane helix</keyword>
<reference evidence="12" key="1">
    <citation type="journal article" date="2021" name="Genome Biol. Evol.">
        <title>A High-Quality Reference Genome for a Parasitic Bivalve with Doubly Uniparental Inheritance (Bivalvia: Unionida).</title>
        <authorList>
            <person name="Smith C.H."/>
        </authorList>
    </citation>
    <scope>NUCLEOTIDE SEQUENCE</scope>
    <source>
        <strain evidence="12">CHS0354</strain>
    </source>
</reference>
<dbReference type="GO" id="GO:0015252">
    <property type="term" value="F:proton channel activity"/>
    <property type="evidence" value="ECO:0007669"/>
    <property type="project" value="InterPro"/>
</dbReference>
<feature type="transmembrane region" description="Helical" evidence="11">
    <location>
        <begin position="158"/>
        <end position="179"/>
    </location>
</feature>
<evidence type="ECO:0000256" key="2">
    <source>
        <dbReference type="ARBA" id="ARBA00006513"/>
    </source>
</evidence>